<comment type="caution">
    <text evidence="2">The sequence shown here is derived from an EMBL/GenBank/DDBJ whole genome shotgun (WGS) entry which is preliminary data.</text>
</comment>
<dbReference type="OrthoDB" id="9815829at2"/>
<dbReference type="PANTHER" id="PTHR43685">
    <property type="entry name" value="GLYCOSYLTRANSFERASE"/>
    <property type="match status" value="1"/>
</dbReference>
<reference evidence="2" key="1">
    <citation type="submission" date="2019-07" db="EMBL/GenBank/DDBJ databases">
        <authorList>
            <person name="Wongkuna S."/>
            <person name="Scaria J."/>
        </authorList>
    </citation>
    <scope>NUCLEOTIDE SEQUENCE [LARGE SCALE GENOMIC DNA]</scope>
    <source>
        <strain evidence="2">SW178</strain>
    </source>
</reference>
<evidence type="ECO:0000313" key="3">
    <source>
        <dbReference type="Proteomes" id="UP000322025"/>
    </source>
</evidence>
<evidence type="ECO:0000259" key="1">
    <source>
        <dbReference type="Pfam" id="PF00535"/>
    </source>
</evidence>
<sequence length="326" mass="36280">MDIRDERRTAKDIEAVITSYNQGDMIIEAVHSLCEQTVLPSRIIIVDDGSTDKYSLDILNTIKADHAIPIPVVVIQQANSGVSTARNTGIRKSETPLVLVLDGDDKVKPSYIEQVCKLLHENPSMVAASSWMNTFGVLDSVICPGGGNVSKFLARNCCPATHILRREVWEKSGGYDESMRSGFEDWDFFLSMLETVPNAHIGIVPEPLIDYRTAPASSNVKSMSKRLELMRFIIRKHNQSYQAHIEDAILEIETISMSRLDGWEKEICHTLKEKQILSQASVDFIKSPSYGDGGMAAAVRIASNHQSTISALRTESRRSEKRTISD</sequence>
<proteinExistence type="predicted"/>
<protein>
    <submittedName>
        <fullName evidence="2">Glycosyltransferase family 2 protein</fullName>
    </submittedName>
</protein>
<accession>A0A5M9I522</accession>
<dbReference type="CDD" id="cd00761">
    <property type="entry name" value="Glyco_tranf_GTA_type"/>
    <property type="match status" value="1"/>
</dbReference>
<evidence type="ECO:0000313" key="2">
    <source>
        <dbReference type="EMBL" id="KAA8502835.1"/>
    </source>
</evidence>
<dbReference type="SUPFAM" id="SSF53448">
    <property type="entry name" value="Nucleotide-diphospho-sugar transferases"/>
    <property type="match status" value="1"/>
</dbReference>
<dbReference type="GO" id="GO:0016740">
    <property type="term" value="F:transferase activity"/>
    <property type="evidence" value="ECO:0007669"/>
    <property type="project" value="UniProtKB-KW"/>
</dbReference>
<dbReference type="Pfam" id="PF00535">
    <property type="entry name" value="Glycos_transf_2"/>
    <property type="match status" value="1"/>
</dbReference>
<keyword evidence="2" id="KW-0808">Transferase</keyword>
<dbReference type="EMBL" id="VMSO01000001">
    <property type="protein sequence ID" value="KAA8502835.1"/>
    <property type="molecule type" value="Genomic_DNA"/>
</dbReference>
<dbReference type="AlphaFoldDB" id="A0A5M9I522"/>
<organism evidence="2 3">
    <name type="scientific">Mediterraneibacter catenae</name>
    <dbReference type="NCBI Taxonomy" id="2594882"/>
    <lineage>
        <taxon>Bacteria</taxon>
        <taxon>Bacillati</taxon>
        <taxon>Bacillota</taxon>
        <taxon>Clostridia</taxon>
        <taxon>Lachnospirales</taxon>
        <taxon>Lachnospiraceae</taxon>
        <taxon>Mediterraneibacter</taxon>
    </lineage>
</organism>
<name>A0A5M9I522_9FIRM</name>
<dbReference type="InterPro" id="IPR050834">
    <property type="entry name" value="Glycosyltransf_2"/>
</dbReference>
<gene>
    <name evidence="2" type="ORF">FNY66_00785</name>
</gene>
<dbReference type="PANTHER" id="PTHR43685:SF2">
    <property type="entry name" value="GLYCOSYLTRANSFERASE 2-LIKE DOMAIN-CONTAINING PROTEIN"/>
    <property type="match status" value="1"/>
</dbReference>
<dbReference type="Gene3D" id="3.90.550.10">
    <property type="entry name" value="Spore Coat Polysaccharide Biosynthesis Protein SpsA, Chain A"/>
    <property type="match status" value="1"/>
</dbReference>
<dbReference type="RefSeq" id="WP_150310001.1">
    <property type="nucleotide sequence ID" value="NZ_VMSO01000001.1"/>
</dbReference>
<dbReference type="InterPro" id="IPR029044">
    <property type="entry name" value="Nucleotide-diphossugar_trans"/>
</dbReference>
<dbReference type="InterPro" id="IPR001173">
    <property type="entry name" value="Glyco_trans_2-like"/>
</dbReference>
<feature type="domain" description="Glycosyltransferase 2-like" evidence="1">
    <location>
        <begin position="16"/>
        <end position="135"/>
    </location>
</feature>
<keyword evidence="3" id="KW-1185">Reference proteome</keyword>
<dbReference type="Proteomes" id="UP000322025">
    <property type="component" value="Unassembled WGS sequence"/>
</dbReference>